<dbReference type="SUPFAM" id="SSF48008">
    <property type="entry name" value="GntR ligand-binding domain-like"/>
    <property type="match status" value="1"/>
</dbReference>
<dbReference type="AlphaFoldDB" id="A0A7W6P1J3"/>
<dbReference type="PANTHER" id="PTHR43537:SF45">
    <property type="entry name" value="GNTR FAMILY REGULATORY PROTEIN"/>
    <property type="match status" value="1"/>
</dbReference>
<dbReference type="PANTHER" id="PTHR43537">
    <property type="entry name" value="TRANSCRIPTIONAL REGULATOR, GNTR FAMILY"/>
    <property type="match status" value="1"/>
</dbReference>
<evidence type="ECO:0000256" key="3">
    <source>
        <dbReference type="ARBA" id="ARBA00023163"/>
    </source>
</evidence>
<dbReference type="InterPro" id="IPR011711">
    <property type="entry name" value="GntR_C"/>
</dbReference>
<reference evidence="5 6" key="1">
    <citation type="submission" date="2020-08" db="EMBL/GenBank/DDBJ databases">
        <title>Genomic Encyclopedia of Type Strains, Phase IV (KMG-IV): sequencing the most valuable type-strain genomes for metagenomic binning, comparative biology and taxonomic classification.</title>
        <authorList>
            <person name="Goeker M."/>
        </authorList>
    </citation>
    <scope>NUCLEOTIDE SEQUENCE [LARGE SCALE GENOMIC DNA]</scope>
    <source>
        <strain evidence="5 6">DSM 26385</strain>
    </source>
</reference>
<dbReference type="InterPro" id="IPR036390">
    <property type="entry name" value="WH_DNA-bd_sf"/>
</dbReference>
<evidence type="ECO:0000313" key="6">
    <source>
        <dbReference type="Proteomes" id="UP000584824"/>
    </source>
</evidence>
<organism evidence="5 6">
    <name type="scientific">Allorhizobium borbori</name>
    <dbReference type="NCBI Taxonomy" id="485907"/>
    <lineage>
        <taxon>Bacteria</taxon>
        <taxon>Pseudomonadati</taxon>
        <taxon>Pseudomonadota</taxon>
        <taxon>Alphaproteobacteria</taxon>
        <taxon>Hyphomicrobiales</taxon>
        <taxon>Rhizobiaceae</taxon>
        <taxon>Rhizobium/Agrobacterium group</taxon>
        <taxon>Allorhizobium</taxon>
    </lineage>
</organism>
<dbReference type="InterPro" id="IPR008920">
    <property type="entry name" value="TF_FadR/GntR_C"/>
</dbReference>
<dbReference type="GO" id="GO:0003677">
    <property type="term" value="F:DNA binding"/>
    <property type="evidence" value="ECO:0007669"/>
    <property type="project" value="UniProtKB-KW"/>
</dbReference>
<dbReference type="RefSeq" id="WP_183792673.1">
    <property type="nucleotide sequence ID" value="NZ_JACIDU010000008.1"/>
</dbReference>
<evidence type="ECO:0000256" key="2">
    <source>
        <dbReference type="ARBA" id="ARBA00023125"/>
    </source>
</evidence>
<protein>
    <submittedName>
        <fullName evidence="5">DNA-binding GntR family transcriptional regulator</fullName>
    </submittedName>
</protein>
<sequence>MQFEFRPIEAGDGQPKAAKTYSELRDAIITMKLQPGVALQEREICAQLAISRTPMREAVLRLAQEGLVNVIPSGGTFVNKISVRDVIEGQIVRDALELRMVRLAARNFDSTHERAFDLLMFRQQEAGKRRDADEAFTIDNEFHRQICAVAGFPNIWQTIHAATGQLDRLRRQAFPKEGFFDEVVEEHAAIQKALAAHDEAEAVRLMKAHLNGIAQVLRFVMASDPGIVSDEQELALLDVMIAAGA</sequence>
<keyword evidence="1" id="KW-0805">Transcription regulation</keyword>
<dbReference type="Proteomes" id="UP000584824">
    <property type="component" value="Unassembled WGS sequence"/>
</dbReference>
<dbReference type="SMART" id="SM00345">
    <property type="entry name" value="HTH_GNTR"/>
    <property type="match status" value="1"/>
</dbReference>
<feature type="domain" description="HTH gntR-type" evidence="4">
    <location>
        <begin position="14"/>
        <end position="81"/>
    </location>
</feature>
<keyword evidence="2 5" id="KW-0238">DNA-binding</keyword>
<dbReference type="SUPFAM" id="SSF46785">
    <property type="entry name" value="Winged helix' DNA-binding domain"/>
    <property type="match status" value="1"/>
</dbReference>
<proteinExistence type="predicted"/>
<dbReference type="EMBL" id="JACIDU010000008">
    <property type="protein sequence ID" value="MBB4103807.1"/>
    <property type="molecule type" value="Genomic_DNA"/>
</dbReference>
<dbReference type="SMART" id="SM00895">
    <property type="entry name" value="FCD"/>
    <property type="match status" value="1"/>
</dbReference>
<evidence type="ECO:0000259" key="4">
    <source>
        <dbReference type="PROSITE" id="PS50949"/>
    </source>
</evidence>
<dbReference type="Pfam" id="PF07729">
    <property type="entry name" value="FCD"/>
    <property type="match status" value="1"/>
</dbReference>
<keyword evidence="6" id="KW-1185">Reference proteome</keyword>
<comment type="caution">
    <text evidence="5">The sequence shown here is derived from an EMBL/GenBank/DDBJ whole genome shotgun (WGS) entry which is preliminary data.</text>
</comment>
<dbReference type="InterPro" id="IPR000524">
    <property type="entry name" value="Tscrpt_reg_HTH_GntR"/>
</dbReference>
<dbReference type="Pfam" id="PF00392">
    <property type="entry name" value="GntR"/>
    <property type="match status" value="1"/>
</dbReference>
<dbReference type="Gene3D" id="1.10.10.10">
    <property type="entry name" value="Winged helix-like DNA-binding domain superfamily/Winged helix DNA-binding domain"/>
    <property type="match status" value="1"/>
</dbReference>
<dbReference type="InterPro" id="IPR036388">
    <property type="entry name" value="WH-like_DNA-bd_sf"/>
</dbReference>
<keyword evidence="3" id="KW-0804">Transcription</keyword>
<dbReference type="PRINTS" id="PR00035">
    <property type="entry name" value="HTHGNTR"/>
</dbReference>
<dbReference type="GO" id="GO:0003700">
    <property type="term" value="F:DNA-binding transcription factor activity"/>
    <property type="evidence" value="ECO:0007669"/>
    <property type="project" value="InterPro"/>
</dbReference>
<gene>
    <name evidence="5" type="ORF">GGQ66_002375</name>
</gene>
<dbReference type="Gene3D" id="1.20.120.530">
    <property type="entry name" value="GntR ligand-binding domain-like"/>
    <property type="match status" value="1"/>
</dbReference>
<evidence type="ECO:0000256" key="1">
    <source>
        <dbReference type="ARBA" id="ARBA00023015"/>
    </source>
</evidence>
<name>A0A7W6P1J3_9HYPH</name>
<dbReference type="PROSITE" id="PS50949">
    <property type="entry name" value="HTH_GNTR"/>
    <property type="match status" value="1"/>
</dbReference>
<evidence type="ECO:0000313" key="5">
    <source>
        <dbReference type="EMBL" id="MBB4103807.1"/>
    </source>
</evidence>
<accession>A0A7W6P1J3</accession>
<dbReference type="CDD" id="cd07377">
    <property type="entry name" value="WHTH_GntR"/>
    <property type="match status" value="1"/>
</dbReference>